<reference evidence="5 7" key="1">
    <citation type="submission" date="2023-05" db="EMBL/GenBank/DDBJ databases">
        <title>Metabolic capabilities are highly conserved among human nasal-associated Corynebacterium species in pangenomic analyses.</title>
        <authorList>
            <person name="Tran T.H."/>
            <person name="Roberts A.Q."/>
            <person name="Escapa I.F."/>
            <person name="Gao W."/>
            <person name="Conlan S."/>
            <person name="Kong H."/>
            <person name="Segre J.A."/>
            <person name="Kelly M.S."/>
            <person name="Lemon K.P."/>
        </authorList>
    </citation>
    <scope>NUCLEOTIDE SEQUENCE</scope>
    <source>
        <strain evidence="5">KPL2773</strain>
        <strain evidence="4 7">KPL3772</strain>
    </source>
</reference>
<dbReference type="EMBL" id="JASNVH010000006">
    <property type="protein sequence ID" value="MDK4306811.1"/>
    <property type="molecule type" value="Genomic_DNA"/>
</dbReference>
<dbReference type="NCBIfam" id="NF011949">
    <property type="entry name" value="PRK15420.1"/>
    <property type="match status" value="1"/>
</dbReference>
<dbReference type="PANTHER" id="PTHR31690">
    <property type="entry name" value="FUCOSE MUTAROTASE"/>
    <property type="match status" value="1"/>
</dbReference>
<dbReference type="Proteomes" id="UP001239759">
    <property type="component" value="Unassembled WGS sequence"/>
</dbReference>
<name>A0AAP4BPE6_9CORY</name>
<dbReference type="InterPro" id="IPR050443">
    <property type="entry name" value="RbsD/FucU_mutarotase"/>
</dbReference>
<keyword evidence="2 5" id="KW-0413">Isomerase</keyword>
<evidence type="ECO:0000313" key="4">
    <source>
        <dbReference type="EMBL" id="MDK4289968.1"/>
    </source>
</evidence>
<evidence type="ECO:0000313" key="5">
    <source>
        <dbReference type="EMBL" id="MDK4306811.1"/>
    </source>
</evidence>
<accession>A0AAP4BPE6</accession>
<proteinExistence type="predicted"/>
<protein>
    <submittedName>
        <fullName evidence="5">L-fucose mutarotase</fullName>
        <ecNumber evidence="5">5.1.3.29</ecNumber>
    </submittedName>
</protein>
<dbReference type="SUPFAM" id="SSF102546">
    <property type="entry name" value="RbsD-like"/>
    <property type="match status" value="1"/>
</dbReference>
<comment type="catalytic activity">
    <reaction evidence="1">
        <text>beta-D-ribopyranose = beta-D-ribofuranose</text>
        <dbReference type="Rhea" id="RHEA:25432"/>
        <dbReference type="ChEBI" id="CHEBI:27476"/>
        <dbReference type="ChEBI" id="CHEBI:47002"/>
        <dbReference type="EC" id="5.4.99.62"/>
    </reaction>
</comment>
<dbReference type="GO" id="GO:0036373">
    <property type="term" value="F:L-fucose mutarotase activity"/>
    <property type="evidence" value="ECO:0007669"/>
    <property type="project" value="UniProtKB-EC"/>
</dbReference>
<evidence type="ECO:0000313" key="7">
    <source>
        <dbReference type="Proteomes" id="UP001239759"/>
    </source>
</evidence>
<dbReference type="EC" id="5.1.3.29" evidence="5"/>
<dbReference type="EMBL" id="JASNUQ010000005">
    <property type="protein sequence ID" value="MDK4289968.1"/>
    <property type="molecule type" value="Genomic_DNA"/>
</dbReference>
<dbReference type="Proteomes" id="UP001224412">
    <property type="component" value="Unassembled WGS sequence"/>
</dbReference>
<evidence type="ECO:0000313" key="6">
    <source>
        <dbReference type="Proteomes" id="UP001224412"/>
    </source>
</evidence>
<dbReference type="InterPro" id="IPR007721">
    <property type="entry name" value="RbsD_FucU"/>
</dbReference>
<dbReference type="GO" id="GO:0062193">
    <property type="term" value="F:D-ribose pyranase activity"/>
    <property type="evidence" value="ECO:0007669"/>
    <property type="project" value="UniProtKB-EC"/>
</dbReference>
<dbReference type="RefSeq" id="WP_021351910.1">
    <property type="nucleotide sequence ID" value="NZ_CP100362.1"/>
</dbReference>
<gene>
    <name evidence="5" type="primary">fucU</name>
    <name evidence="4" type="ORF">QPX23_04380</name>
    <name evidence="5" type="ORF">QPX42_04490</name>
</gene>
<dbReference type="GO" id="GO:0042806">
    <property type="term" value="F:fucose binding"/>
    <property type="evidence" value="ECO:0007669"/>
    <property type="project" value="TreeGrafter"/>
</dbReference>
<evidence type="ECO:0000256" key="2">
    <source>
        <dbReference type="ARBA" id="ARBA00023235"/>
    </source>
</evidence>
<evidence type="ECO:0000256" key="3">
    <source>
        <dbReference type="ARBA" id="ARBA00036324"/>
    </source>
</evidence>
<dbReference type="Gene3D" id="3.40.1650.10">
    <property type="entry name" value="RbsD-like domain"/>
    <property type="match status" value="1"/>
</dbReference>
<dbReference type="InterPro" id="IPR023750">
    <property type="entry name" value="RbsD-like_sf"/>
</dbReference>
<dbReference type="PANTHER" id="PTHR31690:SF4">
    <property type="entry name" value="FUCOSE MUTAROTASE"/>
    <property type="match status" value="1"/>
</dbReference>
<organism evidence="5 6">
    <name type="scientific">Corynebacterium pseudodiphtheriticum</name>
    <dbReference type="NCBI Taxonomy" id="37637"/>
    <lineage>
        <taxon>Bacteria</taxon>
        <taxon>Bacillati</taxon>
        <taxon>Actinomycetota</taxon>
        <taxon>Actinomycetes</taxon>
        <taxon>Mycobacteriales</taxon>
        <taxon>Corynebacteriaceae</taxon>
        <taxon>Corynebacterium</taxon>
    </lineage>
</organism>
<dbReference type="GO" id="GO:0006004">
    <property type="term" value="P:fucose metabolic process"/>
    <property type="evidence" value="ECO:0007669"/>
    <property type="project" value="TreeGrafter"/>
</dbReference>
<keyword evidence="7" id="KW-1185">Reference proteome</keyword>
<sequence length="141" mass="15697">MLRGISPLLTPELLSALSAMGHGDEITLADAHYPRFGDGQRAIRMDGLGIPALLEAIMPLFKLDQYEDKQYLLMAPVAGDSDAPVWDSYRKIISAYDPGAEPEFLERFRFYERAQSSYLTVVTGETAQYGNIILRKGVILD</sequence>
<dbReference type="Pfam" id="PF05025">
    <property type="entry name" value="RbsD_FucU"/>
    <property type="match status" value="1"/>
</dbReference>
<evidence type="ECO:0000256" key="1">
    <source>
        <dbReference type="ARBA" id="ARBA00000223"/>
    </source>
</evidence>
<comment type="caution">
    <text evidence="5">The sequence shown here is derived from an EMBL/GenBank/DDBJ whole genome shotgun (WGS) entry which is preliminary data.</text>
</comment>
<dbReference type="AlphaFoldDB" id="A0AAP4BPE6"/>
<comment type="catalytic activity">
    <reaction evidence="3">
        <text>alpha-L-fucose = beta-L-fucose</text>
        <dbReference type="Rhea" id="RHEA:25580"/>
        <dbReference type="ChEBI" id="CHEBI:42548"/>
        <dbReference type="ChEBI" id="CHEBI:42589"/>
        <dbReference type="EC" id="5.1.3.29"/>
    </reaction>
</comment>